<gene>
    <name evidence="2" type="ORF">GCK32_016119</name>
</gene>
<organism evidence="2 3">
    <name type="scientific">Trichostrongylus colubriformis</name>
    <name type="common">Black scour worm</name>
    <dbReference type="NCBI Taxonomy" id="6319"/>
    <lineage>
        <taxon>Eukaryota</taxon>
        <taxon>Metazoa</taxon>
        <taxon>Ecdysozoa</taxon>
        <taxon>Nematoda</taxon>
        <taxon>Chromadorea</taxon>
        <taxon>Rhabditida</taxon>
        <taxon>Rhabditina</taxon>
        <taxon>Rhabditomorpha</taxon>
        <taxon>Strongyloidea</taxon>
        <taxon>Trichostrongylidae</taxon>
        <taxon>Trichostrongylus</taxon>
    </lineage>
</organism>
<dbReference type="EMBL" id="WIXE01010128">
    <property type="protein sequence ID" value="KAK5977841.1"/>
    <property type="molecule type" value="Genomic_DNA"/>
</dbReference>
<feature type="signal peptide" evidence="1">
    <location>
        <begin position="1"/>
        <end position="19"/>
    </location>
</feature>
<proteinExistence type="predicted"/>
<keyword evidence="1" id="KW-0732">Signal</keyword>
<comment type="caution">
    <text evidence="2">The sequence shown here is derived from an EMBL/GenBank/DDBJ whole genome shotgun (WGS) entry which is preliminary data.</text>
</comment>
<reference evidence="2 3" key="1">
    <citation type="submission" date="2019-10" db="EMBL/GenBank/DDBJ databases">
        <title>Assembly and Annotation for the nematode Trichostrongylus colubriformis.</title>
        <authorList>
            <person name="Martin J."/>
        </authorList>
    </citation>
    <scope>NUCLEOTIDE SEQUENCE [LARGE SCALE GENOMIC DNA]</scope>
    <source>
        <strain evidence="2">G859</strain>
        <tissue evidence="2">Whole worm</tissue>
    </source>
</reference>
<sequence length="175" mass="19860">MYFVVVVLFVFALARSSEGNHREGFPWMVDEAYNVRGREWYKYDCREVRYLLECRNKNGGIYNGMSCFKPYDVNLKHYHPLDGWHKELKCKTSSPDDYAVLAANADGDVVSVGRGVASKIIRCNNRGKWVASLDGSPKTEIEISDAFCFVIPSNDMNEGEQAPPGYGEFTDYGQM</sequence>
<dbReference type="AlphaFoldDB" id="A0AAN8FDR6"/>
<name>A0AAN8FDR6_TRICO</name>
<protein>
    <submittedName>
        <fullName evidence="2">Uncharacterized protein</fullName>
    </submittedName>
</protein>
<feature type="chain" id="PRO_5042988326" evidence="1">
    <location>
        <begin position="20"/>
        <end position="175"/>
    </location>
</feature>
<evidence type="ECO:0000256" key="1">
    <source>
        <dbReference type="SAM" id="SignalP"/>
    </source>
</evidence>
<keyword evidence="3" id="KW-1185">Reference proteome</keyword>
<evidence type="ECO:0000313" key="3">
    <source>
        <dbReference type="Proteomes" id="UP001331761"/>
    </source>
</evidence>
<evidence type="ECO:0000313" key="2">
    <source>
        <dbReference type="EMBL" id="KAK5977841.1"/>
    </source>
</evidence>
<dbReference type="Proteomes" id="UP001331761">
    <property type="component" value="Unassembled WGS sequence"/>
</dbReference>
<accession>A0AAN8FDR6</accession>